<keyword evidence="2" id="KW-1133">Transmembrane helix</keyword>
<accession>A0A420F3C6</accession>
<proteinExistence type="predicted"/>
<dbReference type="RefSeq" id="WP_120328188.1">
    <property type="nucleotide sequence ID" value="NZ_CP108084.1"/>
</dbReference>
<feature type="transmembrane region" description="Helical" evidence="2">
    <location>
        <begin position="64"/>
        <end position="90"/>
    </location>
</feature>
<gene>
    <name evidence="3" type="ORF">D7I43_10200</name>
    <name evidence="4" type="ORF">OG994_23985</name>
</gene>
<feature type="transmembrane region" description="Helical" evidence="2">
    <location>
        <begin position="153"/>
        <end position="178"/>
    </location>
</feature>
<dbReference type="AlphaFoldDB" id="A0A420F3C6"/>
<evidence type="ECO:0000313" key="5">
    <source>
        <dbReference type="Proteomes" id="UP000285744"/>
    </source>
</evidence>
<evidence type="ECO:0000256" key="2">
    <source>
        <dbReference type="SAM" id="Phobius"/>
    </source>
</evidence>
<keyword evidence="2" id="KW-0472">Membrane</keyword>
<evidence type="ECO:0000313" key="6">
    <source>
        <dbReference type="Proteomes" id="UP001432190"/>
    </source>
</evidence>
<evidence type="ECO:0000313" key="4">
    <source>
        <dbReference type="EMBL" id="WUP48624.1"/>
    </source>
</evidence>
<feature type="transmembrane region" description="Helical" evidence="2">
    <location>
        <begin position="21"/>
        <end position="44"/>
    </location>
</feature>
<dbReference type="Proteomes" id="UP001432190">
    <property type="component" value="Chromosome"/>
</dbReference>
<feature type="region of interest" description="Disordered" evidence="1">
    <location>
        <begin position="196"/>
        <end position="227"/>
    </location>
</feature>
<keyword evidence="6" id="KW-1185">Reference proteome</keyword>
<protein>
    <submittedName>
        <fullName evidence="3">Uncharacterized protein</fullName>
    </submittedName>
</protein>
<organism evidence="3 5">
    <name type="scientific">Micromonospora globbae</name>
    <dbReference type="NCBI Taxonomy" id="1894969"/>
    <lineage>
        <taxon>Bacteria</taxon>
        <taxon>Bacillati</taxon>
        <taxon>Actinomycetota</taxon>
        <taxon>Actinomycetes</taxon>
        <taxon>Micromonosporales</taxon>
        <taxon>Micromonosporaceae</taxon>
        <taxon>Micromonospora</taxon>
    </lineage>
</organism>
<reference evidence="4" key="2">
    <citation type="submission" date="2022-10" db="EMBL/GenBank/DDBJ databases">
        <title>The complete genomes of actinobacterial strains from the NBC collection.</title>
        <authorList>
            <person name="Joergensen T.S."/>
            <person name="Alvarez Arevalo M."/>
            <person name="Sterndorff E.B."/>
            <person name="Faurdal D."/>
            <person name="Vuksanovic O."/>
            <person name="Mourched A.-S."/>
            <person name="Charusanti P."/>
            <person name="Shaw S."/>
            <person name="Blin K."/>
            <person name="Weber T."/>
        </authorList>
    </citation>
    <scope>NUCLEOTIDE SEQUENCE</scope>
    <source>
        <strain evidence="4">NBC_00256</strain>
    </source>
</reference>
<dbReference type="EMBL" id="RAQQ01000006">
    <property type="protein sequence ID" value="RKF27421.1"/>
    <property type="molecule type" value="Genomic_DNA"/>
</dbReference>
<sequence>MSYPQPVPARRPATVTLATTVLLLMAVLALAYVVVGLLVVGGTVDRFRSAASGSSATTDDIDGVVALLRTSAVLAAVINVLAAVLLAVLALGVAGGRPGARVATWVVCGLGLLCGCCGLTVLVVQRSTPLRLGADDQATAELLNLVGDAYPPWWIPLSAGLSVGQALGYLVVAVLLALPAANVWFRRRPPAPSVPPGFPPSVPPGFPPAPPGFPPAPHQPPPPYPPR</sequence>
<dbReference type="EMBL" id="CP108084">
    <property type="protein sequence ID" value="WUP48624.1"/>
    <property type="molecule type" value="Genomic_DNA"/>
</dbReference>
<dbReference type="Proteomes" id="UP000285744">
    <property type="component" value="Unassembled WGS sequence"/>
</dbReference>
<evidence type="ECO:0000313" key="3">
    <source>
        <dbReference type="EMBL" id="RKF27421.1"/>
    </source>
</evidence>
<keyword evidence="2" id="KW-0812">Transmembrane</keyword>
<name>A0A420F3C6_9ACTN</name>
<reference evidence="3 5" key="1">
    <citation type="journal article" date="2018" name="Int. J. Syst. Evol. Microbiol.">
        <title>Micromonospora globbae sp. nov., an endophytic actinomycete isolated from roots of Globba winitii C. H. Wright.</title>
        <authorList>
            <person name="Kuncharoen N."/>
            <person name="Pittayakhajonwut P."/>
            <person name="Tanasupawat S."/>
        </authorList>
    </citation>
    <scope>NUCLEOTIDE SEQUENCE [LARGE SCALE GENOMIC DNA]</scope>
    <source>
        <strain evidence="3 5">WPS1-2</strain>
    </source>
</reference>
<dbReference type="OrthoDB" id="3406178at2"/>
<feature type="transmembrane region" description="Helical" evidence="2">
    <location>
        <begin position="102"/>
        <end position="124"/>
    </location>
</feature>
<evidence type="ECO:0000256" key="1">
    <source>
        <dbReference type="SAM" id="MobiDB-lite"/>
    </source>
</evidence>